<evidence type="ECO:0000313" key="2">
    <source>
        <dbReference type="EMBL" id="BBQ05369.1"/>
    </source>
</evidence>
<feature type="transmembrane region" description="Helical" evidence="1">
    <location>
        <begin position="215"/>
        <end position="233"/>
    </location>
</feature>
<keyword evidence="1" id="KW-0472">Membrane</keyword>
<accession>A0A679ETP2</accession>
<dbReference type="EMBL" id="LC515367">
    <property type="protein sequence ID" value="BBQ05369.1"/>
    <property type="molecule type" value="Genomic_DNA"/>
</dbReference>
<keyword evidence="2" id="KW-0496">Mitochondrion</keyword>
<feature type="transmembrane region" description="Helical" evidence="1">
    <location>
        <begin position="253"/>
        <end position="272"/>
    </location>
</feature>
<organism evidence="2">
    <name type="scientific">Hemiarma marina</name>
    <dbReference type="NCBI Taxonomy" id="1848298"/>
    <lineage>
        <taxon>Eukaryota</taxon>
        <taxon>Cryptophyceae</taxon>
        <taxon>Cyathomonadacea</taxon>
        <taxon>Goniomonadaceae</taxon>
    </lineage>
</organism>
<reference evidence="2" key="1">
    <citation type="submission" date="2019-12" db="EMBL/GenBank/DDBJ databases">
        <title>Mitochondrial genomes of Hemiarma marina and Leucocryptos marina revised the evolution of cytochrome c maturation in Cryptista.</title>
        <authorList>
            <person name="Nishimura Y."/>
            <person name="Kume K."/>
            <person name="Sonehara K."/>
            <person name="Tanifuji G."/>
            <person name="Shiratori T."/>
            <person name="Ishida K."/>
            <person name="Hashimoto T."/>
            <person name="Inagaki Y."/>
            <person name="Ohkuma M."/>
        </authorList>
    </citation>
    <scope>NUCLEOTIDE SEQUENCE</scope>
    <source>
        <strain evidence="2">SRT149</strain>
    </source>
</reference>
<protein>
    <submittedName>
        <fullName evidence="2">Uncharacterized protein</fullName>
    </submittedName>
</protein>
<evidence type="ECO:0000256" key="1">
    <source>
        <dbReference type="SAM" id="Phobius"/>
    </source>
</evidence>
<dbReference type="AlphaFoldDB" id="A0A679ETP2"/>
<keyword evidence="1" id="KW-1133">Transmembrane helix</keyword>
<keyword evidence="1" id="KW-0812">Transmembrane</keyword>
<geneLocation type="mitochondrion" evidence="2"/>
<name>A0A679ETP2_9CRYP</name>
<feature type="transmembrane region" description="Helical" evidence="1">
    <location>
        <begin position="175"/>
        <end position="203"/>
    </location>
</feature>
<proteinExistence type="predicted"/>
<sequence>MVNFLELESSYSFFDRSRKNKIGRFQFNQCIFKEERKEQMRLDRTSLGGGILLAVGFLWEPFGGTPQERTWMFLWVLLYFLLTARFERTRRVWDRLISEGGWVRCQLDGTWKTWWSQWSFQEGVRGGTTLLFAWFLFGPFDFHPNIWSTMYPEWTAPNTWIEAIGQTGWEEPWGIWWSCMFFQGISFFFWSIFWAQVSLFWAVWLGGQRKAEERIPWDLWMVFPLGLVTFFPLCDPSLWFQTLIPTYVWTQGVAWVALLFGIWCILAPYLFCRWVNAVSPF</sequence>